<sequence length="44" mass="4739">MIQDAQDDATATRTGENIGRQITALIVNDIQENGVIIKSIRNAA</sequence>
<comment type="caution">
    <text evidence="1">The sequence shown here is derived from an EMBL/GenBank/DDBJ whole genome shotgun (WGS) entry which is preliminary data.</text>
</comment>
<evidence type="ECO:0000313" key="2">
    <source>
        <dbReference type="Proteomes" id="UP000016487"/>
    </source>
</evidence>
<protein>
    <submittedName>
        <fullName evidence="1">Uncharacterized protein</fullName>
    </submittedName>
</protein>
<dbReference type="Proteomes" id="UP000016487">
    <property type="component" value="Unassembled WGS sequence"/>
</dbReference>
<dbReference type="AlphaFoldDB" id="A0AAD4AF32"/>
<reference evidence="1" key="2">
    <citation type="submission" date="2015-03" db="EMBL/GenBank/DDBJ databases">
        <title>Genome sequence of Pseudoalteromonas citrea.</title>
        <authorList>
            <person name="Xie B.-B."/>
            <person name="Rong J.-C."/>
            <person name="Qin Q.-L."/>
            <person name="Zhang Y.-Z."/>
        </authorList>
    </citation>
    <scope>NUCLEOTIDE SEQUENCE</scope>
    <source>
        <strain evidence="1">DSM 8771</strain>
    </source>
</reference>
<proteinExistence type="predicted"/>
<organism evidence="1 2">
    <name type="scientific">Pseudoalteromonas citrea</name>
    <dbReference type="NCBI Taxonomy" id="43655"/>
    <lineage>
        <taxon>Bacteria</taxon>
        <taxon>Pseudomonadati</taxon>
        <taxon>Pseudomonadota</taxon>
        <taxon>Gammaproteobacteria</taxon>
        <taxon>Alteromonadales</taxon>
        <taxon>Pseudoalteromonadaceae</taxon>
        <taxon>Pseudoalteromonas</taxon>
    </lineage>
</organism>
<evidence type="ECO:0000313" key="1">
    <source>
        <dbReference type="EMBL" id="KAF7764678.1"/>
    </source>
</evidence>
<dbReference type="EMBL" id="AHBZ03000027">
    <property type="protein sequence ID" value="KAF7764678.1"/>
    <property type="molecule type" value="Genomic_DNA"/>
</dbReference>
<reference evidence="1" key="1">
    <citation type="journal article" date="2012" name="J. Bacteriol.">
        <title>Genome sequences of type strains of seven species of the marine bacterium Pseudoalteromonas.</title>
        <authorList>
            <person name="Xie B.B."/>
            <person name="Shu Y.L."/>
            <person name="Qin Q.L."/>
            <person name="Rong J.C."/>
            <person name="Zhang X.Y."/>
            <person name="Chen X.L."/>
            <person name="Shi M."/>
            <person name="He H.L."/>
            <person name="Zhou B.C."/>
            <person name="Zhang Y.Z."/>
        </authorList>
    </citation>
    <scope>NUCLEOTIDE SEQUENCE</scope>
    <source>
        <strain evidence="1">DSM 8771</strain>
    </source>
</reference>
<accession>A0AAD4AF32</accession>
<dbReference type="RefSeq" id="WP_273542025.1">
    <property type="nucleotide sequence ID" value="NZ_AHBZ03000027.1"/>
</dbReference>
<name>A0AAD4AF32_9GAMM</name>
<gene>
    <name evidence="1" type="ORF">PCIT_b0724</name>
</gene>